<dbReference type="NCBIfam" id="NF037959">
    <property type="entry name" value="MFS_SpdSyn"/>
    <property type="match status" value="1"/>
</dbReference>
<evidence type="ECO:0000313" key="5">
    <source>
        <dbReference type="Proteomes" id="UP001152485"/>
    </source>
</evidence>
<keyword evidence="4" id="KW-1185">Reference proteome</keyword>
<evidence type="ECO:0000313" key="4">
    <source>
        <dbReference type="Proteomes" id="UP001152467"/>
    </source>
</evidence>
<keyword evidence="1" id="KW-0620">Polyamine biosynthesis</keyword>
<evidence type="ECO:0000313" key="3">
    <source>
        <dbReference type="EMBL" id="CAH9067706.1"/>
    </source>
</evidence>
<evidence type="ECO:0000313" key="2">
    <source>
        <dbReference type="EMBL" id="CAH9066720.1"/>
    </source>
</evidence>
<accession>A0A9W4R4X7</accession>
<gene>
    <name evidence="2" type="primary">speE_3</name>
    <name evidence="2" type="ORF">PSECIP111854_03946</name>
    <name evidence="3" type="ORF">PSECIP111951_03870</name>
</gene>
<dbReference type="GO" id="GO:0006596">
    <property type="term" value="P:polyamine biosynthetic process"/>
    <property type="evidence" value="ECO:0007669"/>
    <property type="project" value="UniProtKB-KW"/>
</dbReference>
<sequence length="242" mass="28127">MCIIEALSYAHLTMYDFVTTKGTIANQFVQQSHKLGHLLYWHKQGDISIQVRQDKTLRWLLINDTLQSVVAREHPEHFLFPHLQALEKIWQNLTPPKSVLELGLGGGAIRDYLQAMYTDCHVFSVDNNPDIVHCYKKYFSTKKACHVACMSADSALSEGQKYDWIILDLFSEMRAPLFLFQHPFYQLLRAALNPKGWLFINFLCEHHSQRKHLEHLLITNFGKKPHIVTLSDYANHIIAVRR</sequence>
<dbReference type="Gene3D" id="3.40.50.150">
    <property type="entry name" value="Vaccinia Virus protein VP39"/>
    <property type="match status" value="1"/>
</dbReference>
<reference evidence="2 5" key="1">
    <citation type="submission" date="2022-07" db="EMBL/GenBank/DDBJ databases">
        <authorList>
            <person name="Criscuolo A."/>
        </authorList>
    </citation>
    <scope>NUCLEOTIDE SEQUENCE</scope>
    <source>
        <strain evidence="5">CIP 111951</strain>
        <strain evidence="2">CIP111854</strain>
        <strain evidence="3">CIP111951</strain>
    </source>
</reference>
<dbReference type="Proteomes" id="UP001152485">
    <property type="component" value="Unassembled WGS sequence"/>
</dbReference>
<dbReference type="AlphaFoldDB" id="A0A9W4R4X7"/>
<organism evidence="2 4">
    <name type="scientific">Pseudoalteromonas holothuriae</name>
    <dbReference type="NCBI Taxonomy" id="2963714"/>
    <lineage>
        <taxon>Bacteria</taxon>
        <taxon>Pseudomonadati</taxon>
        <taxon>Pseudomonadota</taxon>
        <taxon>Gammaproteobacteria</taxon>
        <taxon>Alteromonadales</taxon>
        <taxon>Pseudoalteromonadaceae</taxon>
        <taxon>Pseudoalteromonas</taxon>
    </lineage>
</organism>
<dbReference type="Proteomes" id="UP001152467">
    <property type="component" value="Unassembled WGS sequence"/>
</dbReference>
<comment type="caution">
    <text evidence="2">The sequence shown here is derived from an EMBL/GenBank/DDBJ whole genome shotgun (WGS) entry which is preliminary data.</text>
</comment>
<dbReference type="EC" id="2.5.1.16" evidence="2"/>
<proteinExistence type="predicted"/>
<protein>
    <submittedName>
        <fullName evidence="2">Polyamine aminopropyltransferase</fullName>
        <ecNumber evidence="2">2.5.1.16</ecNumber>
    </submittedName>
</protein>
<evidence type="ECO:0000256" key="1">
    <source>
        <dbReference type="ARBA" id="ARBA00023115"/>
    </source>
</evidence>
<name>A0A9W4R4X7_9GAMM</name>
<dbReference type="EMBL" id="CAMAPD010000026">
    <property type="protein sequence ID" value="CAH9067706.1"/>
    <property type="molecule type" value="Genomic_DNA"/>
</dbReference>
<dbReference type="GO" id="GO:0004766">
    <property type="term" value="F:spermidine synthase activity"/>
    <property type="evidence" value="ECO:0007669"/>
    <property type="project" value="UniProtKB-EC"/>
</dbReference>
<keyword evidence="2" id="KW-0808">Transferase</keyword>
<dbReference type="CDD" id="cd02440">
    <property type="entry name" value="AdoMet_MTases"/>
    <property type="match status" value="1"/>
</dbReference>
<dbReference type="InterPro" id="IPR029063">
    <property type="entry name" value="SAM-dependent_MTases_sf"/>
</dbReference>
<dbReference type="PANTHER" id="PTHR43317">
    <property type="entry name" value="THERMOSPERMINE SYNTHASE ACAULIS5"/>
    <property type="match status" value="1"/>
</dbReference>
<dbReference type="PANTHER" id="PTHR43317:SF1">
    <property type="entry name" value="THERMOSPERMINE SYNTHASE ACAULIS5"/>
    <property type="match status" value="1"/>
</dbReference>
<dbReference type="SUPFAM" id="SSF53335">
    <property type="entry name" value="S-adenosyl-L-methionine-dependent methyltransferases"/>
    <property type="match status" value="1"/>
</dbReference>
<dbReference type="EMBL" id="CAMAPC010000025">
    <property type="protein sequence ID" value="CAH9066720.1"/>
    <property type="molecule type" value="Genomic_DNA"/>
</dbReference>